<reference evidence="8" key="1">
    <citation type="submission" date="2015-07" db="EMBL/GenBank/DDBJ databases">
        <title>Transcriptome Assembly of Anthurium amnicola.</title>
        <authorList>
            <person name="Suzuki J."/>
        </authorList>
    </citation>
    <scope>NUCLEOTIDE SEQUENCE</scope>
</reference>
<feature type="region of interest" description="Disordered" evidence="6">
    <location>
        <begin position="1"/>
        <end position="32"/>
    </location>
</feature>
<proteinExistence type="inferred from homology"/>
<dbReference type="AlphaFoldDB" id="A0A1D1XDM2"/>
<gene>
    <name evidence="8" type="primary">TT8_16</name>
    <name evidence="8" type="ORF">g.36014</name>
</gene>
<dbReference type="GO" id="GO:0046983">
    <property type="term" value="F:protein dimerization activity"/>
    <property type="evidence" value="ECO:0007669"/>
    <property type="project" value="InterPro"/>
</dbReference>
<dbReference type="PROSITE" id="PS50888">
    <property type="entry name" value="BHLH"/>
    <property type="match status" value="1"/>
</dbReference>
<dbReference type="PANTHER" id="PTHR46266">
    <property type="entry name" value="TRANSCRIPTION FACTOR TT8"/>
    <property type="match status" value="1"/>
</dbReference>
<evidence type="ECO:0000256" key="2">
    <source>
        <dbReference type="ARBA" id="ARBA00005510"/>
    </source>
</evidence>
<name>A0A1D1XDM2_9ARAE</name>
<dbReference type="Pfam" id="PF22754">
    <property type="entry name" value="bHLH-TF_ACT-like_plant"/>
    <property type="match status" value="1"/>
</dbReference>
<keyword evidence="4" id="KW-0804">Transcription</keyword>
<evidence type="ECO:0000256" key="4">
    <source>
        <dbReference type="ARBA" id="ARBA00023163"/>
    </source>
</evidence>
<organism evidence="8">
    <name type="scientific">Anthurium amnicola</name>
    <dbReference type="NCBI Taxonomy" id="1678845"/>
    <lineage>
        <taxon>Eukaryota</taxon>
        <taxon>Viridiplantae</taxon>
        <taxon>Streptophyta</taxon>
        <taxon>Embryophyta</taxon>
        <taxon>Tracheophyta</taxon>
        <taxon>Spermatophyta</taxon>
        <taxon>Magnoliopsida</taxon>
        <taxon>Liliopsida</taxon>
        <taxon>Araceae</taxon>
        <taxon>Pothoideae</taxon>
        <taxon>Potheae</taxon>
        <taxon>Anthurium</taxon>
    </lineage>
</organism>
<evidence type="ECO:0000259" key="7">
    <source>
        <dbReference type="PROSITE" id="PS50888"/>
    </source>
</evidence>
<dbReference type="GO" id="GO:0005634">
    <property type="term" value="C:nucleus"/>
    <property type="evidence" value="ECO:0007669"/>
    <property type="project" value="UniProtKB-SubCell"/>
</dbReference>
<evidence type="ECO:0000256" key="6">
    <source>
        <dbReference type="SAM" id="MobiDB-lite"/>
    </source>
</evidence>
<dbReference type="InterPro" id="IPR054502">
    <property type="entry name" value="bHLH-TF_ACT-like_plant"/>
</dbReference>
<keyword evidence="3" id="KW-0805">Transcription regulation</keyword>
<feature type="compositionally biased region" description="Low complexity" evidence="6">
    <location>
        <begin position="292"/>
        <end position="303"/>
    </location>
</feature>
<evidence type="ECO:0000256" key="3">
    <source>
        <dbReference type="ARBA" id="ARBA00023015"/>
    </source>
</evidence>
<dbReference type="InterPro" id="IPR011598">
    <property type="entry name" value="bHLH_dom"/>
</dbReference>
<comment type="similarity">
    <text evidence="2">Belongs to the bHLH protein family.</text>
</comment>
<dbReference type="PANTHER" id="PTHR46266:SF4">
    <property type="entry name" value="TRANSCRIPTION FACTOR TT8"/>
    <property type="match status" value="1"/>
</dbReference>
<feature type="region of interest" description="Disordered" evidence="6">
    <location>
        <begin position="273"/>
        <end position="343"/>
    </location>
</feature>
<accession>A0A1D1XDM2</accession>
<feature type="region of interest" description="Disordered" evidence="6">
    <location>
        <begin position="178"/>
        <end position="209"/>
    </location>
</feature>
<dbReference type="Gene3D" id="4.10.280.10">
    <property type="entry name" value="Helix-loop-helix DNA-binding domain"/>
    <property type="match status" value="1"/>
</dbReference>
<dbReference type="InterPro" id="IPR036638">
    <property type="entry name" value="HLH_DNA-bd_sf"/>
</dbReference>
<feature type="compositionally biased region" description="Acidic residues" evidence="6">
    <location>
        <begin position="1"/>
        <end position="16"/>
    </location>
</feature>
<dbReference type="EMBL" id="GDJX01027510">
    <property type="protein sequence ID" value="JAT40426.1"/>
    <property type="molecule type" value="Transcribed_RNA"/>
</dbReference>
<dbReference type="SMART" id="SM00353">
    <property type="entry name" value="HLH"/>
    <property type="match status" value="1"/>
</dbReference>
<dbReference type="SUPFAM" id="SSF47459">
    <property type="entry name" value="HLH, helix-loop-helix DNA-binding domain"/>
    <property type="match status" value="1"/>
</dbReference>
<evidence type="ECO:0000313" key="8">
    <source>
        <dbReference type="EMBL" id="JAT40426.1"/>
    </source>
</evidence>
<protein>
    <submittedName>
        <fullName evidence="8">Transcription factor TT8</fullName>
    </submittedName>
</protein>
<feature type="non-terminal residue" evidence="8">
    <location>
        <position position="1"/>
    </location>
</feature>
<evidence type="ECO:0000256" key="5">
    <source>
        <dbReference type="ARBA" id="ARBA00023242"/>
    </source>
</evidence>
<dbReference type="Pfam" id="PF00010">
    <property type="entry name" value="HLH"/>
    <property type="match status" value="1"/>
</dbReference>
<feature type="domain" description="BHLH" evidence="7">
    <location>
        <begin position="213"/>
        <end position="262"/>
    </location>
</feature>
<sequence>EEEEEDGGGTESESESGADAGNRGADEVELVGPCPVAEAERSELMQMEMPEEVRLGSPDDCSNNLDVDLQVMAVGYPPVASEDWPLLHHEPTNDGFPPSSGATAIQSLSQEDAHYSHTVSTIMQQNSGRGVEPCSGGYLDLDHPRPLAFSSWCCDGEGLPRRAAEGASQWLLKQALRSFPDPHGGYNKEGTSPRGRDGEGRQRFRKGTPQEELISASHVMAERRRREKLNERFIVLRSLVPCVTKMDKASILGDTIDYLKQLLRRVQEMESQIKQMEGERRARTTTQVFRPSPMEQSSQTNSSSPPPDSAQHLISDRSRTTGSNTKKLRVSEGGSGPAKDKGMEETNIQVSIIEADALLELQCPNRDGLLLKIMQVINEVGLEATAVQCSSVDGNLVAEVRAKVRENIDGKKASIVEVKKVLHHVVSQNS</sequence>
<comment type="subcellular location">
    <subcellularLocation>
        <location evidence="1">Nucleus</location>
    </subcellularLocation>
</comment>
<keyword evidence="5" id="KW-0539">Nucleus</keyword>
<evidence type="ECO:0000256" key="1">
    <source>
        <dbReference type="ARBA" id="ARBA00004123"/>
    </source>
</evidence>